<proteinExistence type="inferred from homology"/>
<dbReference type="Gene3D" id="3.90.79.10">
    <property type="entry name" value="Nucleoside Triphosphate Pyrophosphohydrolase"/>
    <property type="match status" value="1"/>
</dbReference>
<keyword evidence="1 2" id="KW-0378">Hydrolase</keyword>
<dbReference type="InterPro" id="IPR000086">
    <property type="entry name" value="NUDIX_hydrolase_dom"/>
</dbReference>
<dbReference type="EMBL" id="JACXJA010000001">
    <property type="protein sequence ID" value="MBD2860470.1"/>
    <property type="molecule type" value="Genomic_DNA"/>
</dbReference>
<dbReference type="AlphaFoldDB" id="A0A927C6W2"/>
<evidence type="ECO:0000256" key="2">
    <source>
        <dbReference type="RuleBase" id="RU003476"/>
    </source>
</evidence>
<protein>
    <submittedName>
        <fullName evidence="4">NUDIX domain-containing protein</fullName>
    </submittedName>
</protein>
<dbReference type="PROSITE" id="PS00893">
    <property type="entry name" value="NUDIX_BOX"/>
    <property type="match status" value="1"/>
</dbReference>
<dbReference type="PRINTS" id="PR00502">
    <property type="entry name" value="NUDIXFAMILY"/>
</dbReference>
<dbReference type="InterPro" id="IPR015797">
    <property type="entry name" value="NUDIX_hydrolase-like_dom_sf"/>
</dbReference>
<evidence type="ECO:0000313" key="5">
    <source>
        <dbReference type="Proteomes" id="UP000639396"/>
    </source>
</evidence>
<feature type="domain" description="Nudix hydrolase" evidence="3">
    <location>
        <begin position="32"/>
        <end position="166"/>
    </location>
</feature>
<dbReference type="PROSITE" id="PS51462">
    <property type="entry name" value="NUDIX"/>
    <property type="match status" value="1"/>
</dbReference>
<dbReference type="InterPro" id="IPR020476">
    <property type="entry name" value="Nudix_hydrolase"/>
</dbReference>
<dbReference type="SUPFAM" id="SSF55811">
    <property type="entry name" value="Nudix"/>
    <property type="match status" value="1"/>
</dbReference>
<evidence type="ECO:0000259" key="3">
    <source>
        <dbReference type="PROSITE" id="PS51462"/>
    </source>
</evidence>
<evidence type="ECO:0000313" key="4">
    <source>
        <dbReference type="EMBL" id="MBD2860470.1"/>
    </source>
</evidence>
<dbReference type="GO" id="GO:0016787">
    <property type="term" value="F:hydrolase activity"/>
    <property type="evidence" value="ECO:0007669"/>
    <property type="project" value="UniProtKB-KW"/>
</dbReference>
<reference evidence="4" key="1">
    <citation type="submission" date="2020-09" db="EMBL/GenBank/DDBJ databases">
        <title>A novel bacterium of genus Paenibacillus, isolated from South China Sea.</title>
        <authorList>
            <person name="Huang H."/>
            <person name="Mo K."/>
            <person name="Hu Y."/>
        </authorList>
    </citation>
    <scope>NUCLEOTIDE SEQUENCE</scope>
    <source>
        <strain evidence="4">IB182363</strain>
    </source>
</reference>
<comment type="similarity">
    <text evidence="2">Belongs to the Nudix hydrolase family.</text>
</comment>
<comment type="caution">
    <text evidence="4">The sequence shown here is derived from an EMBL/GenBank/DDBJ whole genome shotgun (WGS) entry which is preliminary data.</text>
</comment>
<gene>
    <name evidence="4" type="ORF">IDH45_00530</name>
</gene>
<dbReference type="RefSeq" id="WP_190923654.1">
    <property type="nucleotide sequence ID" value="NZ_JACXJA010000001.1"/>
</dbReference>
<organism evidence="4 5">
    <name type="scientific">Paenibacillus oceani</name>
    <dbReference type="NCBI Taxonomy" id="2772510"/>
    <lineage>
        <taxon>Bacteria</taxon>
        <taxon>Bacillati</taxon>
        <taxon>Bacillota</taxon>
        <taxon>Bacilli</taxon>
        <taxon>Bacillales</taxon>
        <taxon>Paenibacillaceae</taxon>
        <taxon>Paenibacillus</taxon>
    </lineage>
</organism>
<name>A0A927C6W2_9BACL</name>
<keyword evidence="5" id="KW-1185">Reference proteome</keyword>
<dbReference type="Pfam" id="PF00293">
    <property type="entry name" value="NUDIX"/>
    <property type="match status" value="1"/>
</dbReference>
<dbReference type="Proteomes" id="UP000639396">
    <property type="component" value="Unassembled WGS sequence"/>
</dbReference>
<evidence type="ECO:0000256" key="1">
    <source>
        <dbReference type="ARBA" id="ARBA00022801"/>
    </source>
</evidence>
<dbReference type="InterPro" id="IPR020084">
    <property type="entry name" value="NUDIX_hydrolase_CS"/>
</dbReference>
<sequence length="170" mass="18798">MNVVVRESKNNKGLPLPNETCSVLTDQLPALELITGSFVLAFLEGKLVLTMLKERGWDIPGGHLEPGETAEAAMRRELYEEAGAVAGTCGVLGYERIRLLGPKPDGHRYPYPDSYMVFYWASVSQLEDVPAGSGAETFGRGLFSEEQAAEVPWVKANRAFYEEARRRVYG</sequence>
<accession>A0A927C6W2</accession>